<accession>A0A679GZD7</accession>
<dbReference type="RefSeq" id="WP_172434853.1">
    <property type="nucleotide sequence ID" value="NZ_AP022642.1"/>
</dbReference>
<keyword evidence="2" id="KW-0645">Protease</keyword>
<gene>
    <name evidence="9" type="ORF">PtoMrB4_52110</name>
</gene>
<keyword evidence="3" id="KW-0479">Metal-binding</keyword>
<evidence type="ECO:0000256" key="7">
    <source>
        <dbReference type="SAM" id="SignalP"/>
    </source>
</evidence>
<evidence type="ECO:0000256" key="4">
    <source>
        <dbReference type="ARBA" id="ARBA00022801"/>
    </source>
</evidence>
<dbReference type="Pfam" id="PF01435">
    <property type="entry name" value="Peptidase_M48"/>
    <property type="match status" value="1"/>
</dbReference>
<evidence type="ECO:0000313" key="9">
    <source>
        <dbReference type="EMBL" id="BCA31234.1"/>
    </source>
</evidence>
<evidence type="ECO:0000256" key="6">
    <source>
        <dbReference type="ARBA" id="ARBA00023049"/>
    </source>
</evidence>
<organism evidence="9 10">
    <name type="scientific">Metapseudomonas otitidis</name>
    <dbReference type="NCBI Taxonomy" id="319939"/>
    <lineage>
        <taxon>Bacteria</taxon>
        <taxon>Pseudomonadati</taxon>
        <taxon>Pseudomonadota</taxon>
        <taxon>Gammaproteobacteria</taxon>
        <taxon>Pseudomonadales</taxon>
        <taxon>Pseudomonadaceae</taxon>
        <taxon>Metapseudomonas</taxon>
    </lineage>
</organism>
<dbReference type="GO" id="GO:0051603">
    <property type="term" value="P:proteolysis involved in protein catabolic process"/>
    <property type="evidence" value="ECO:0007669"/>
    <property type="project" value="TreeGrafter"/>
</dbReference>
<dbReference type="Gene3D" id="3.30.2010.10">
    <property type="entry name" value="Metalloproteases ('zincins'), catalytic domain"/>
    <property type="match status" value="1"/>
</dbReference>
<evidence type="ECO:0000256" key="5">
    <source>
        <dbReference type="ARBA" id="ARBA00022833"/>
    </source>
</evidence>
<dbReference type="CDD" id="cd07333">
    <property type="entry name" value="M48C_bepA_like"/>
    <property type="match status" value="1"/>
</dbReference>
<dbReference type="InterPro" id="IPR001915">
    <property type="entry name" value="Peptidase_M48"/>
</dbReference>
<dbReference type="EMBL" id="AP022642">
    <property type="protein sequence ID" value="BCA31234.1"/>
    <property type="molecule type" value="Genomic_DNA"/>
</dbReference>
<dbReference type="Proteomes" id="UP000501237">
    <property type="component" value="Chromosome"/>
</dbReference>
<reference evidence="9 10" key="1">
    <citation type="journal article" date="2020" name="Microbiol. Resour. Announc.">
        <title>Complete genome sequence of Pseudomonas otitidis strain MrB4, isolated from Lake Biwa in Japan.</title>
        <authorList>
            <person name="Miyazaki K."/>
            <person name="Hase E."/>
            <person name="Maruya T."/>
        </authorList>
    </citation>
    <scope>NUCLEOTIDE SEQUENCE [LARGE SCALE GENOMIC DNA]</scope>
    <source>
        <strain evidence="9 10">MrB4</strain>
    </source>
</reference>
<name>A0A679GZD7_9GAMM</name>
<dbReference type="PANTHER" id="PTHR22726">
    <property type="entry name" value="METALLOENDOPEPTIDASE OMA1"/>
    <property type="match status" value="1"/>
</dbReference>
<evidence type="ECO:0000256" key="1">
    <source>
        <dbReference type="ARBA" id="ARBA00001947"/>
    </source>
</evidence>
<feature type="domain" description="Peptidase M48" evidence="8">
    <location>
        <begin position="60"/>
        <end position="250"/>
    </location>
</feature>
<evidence type="ECO:0000259" key="8">
    <source>
        <dbReference type="Pfam" id="PF01435"/>
    </source>
</evidence>
<dbReference type="GO" id="GO:0046872">
    <property type="term" value="F:metal ion binding"/>
    <property type="evidence" value="ECO:0007669"/>
    <property type="project" value="UniProtKB-KW"/>
</dbReference>
<dbReference type="KEGG" id="poj:PtoMrB4_52110"/>
<dbReference type="AlphaFoldDB" id="A0A679GZD7"/>
<keyword evidence="7" id="KW-0732">Signal</keyword>
<dbReference type="PANTHER" id="PTHR22726:SF24">
    <property type="entry name" value="M48 FAMILY METALLOPEPTIDASE"/>
    <property type="match status" value="1"/>
</dbReference>
<keyword evidence="4" id="KW-0378">Hydrolase</keyword>
<sequence length="477" mass="51344">MPFLPWLLLVVCMALASGCAVNPATGRDDFVLMDEAAEQELGIRYNQDVQQRYPRYPDAQLQAYVQQVGERVARHSHRPDLAFIFTVIDSPDLNAFALPGGYIYVHRGLLAYLGSEAELAAVLAHEIGHVTARHGARQRSQSQAWGAIGQVAALGTGVGAVADATQLLGGALVRGYGREMELQADELALQYLARSGYDPQALVRVIEVLQAQDAFLRSERADPGRQAGGYHGLFDSHPAHEARLRQLMSRETGSGVWNRDAYFQALDGLVIGGPVGQGVLRGRHLSHGPLGVALDYPPGWRVVSEPDSVTAYSPDGVVYLGLRSEPVEPGLSPMAFLGARVGDRHLLEARTLDCAALPGATAWIAGPPARRVAVAFGDARAYLFVAGAEKDAALRDADAQVLATVLSLRGVTEQDASLAEPVRIRTVKVGKGQHLTDFISVGNAAVSTHDLENRIRLLNNLYPIGDVQPGDWLKVVR</sequence>
<feature type="signal peptide" evidence="7">
    <location>
        <begin position="1"/>
        <end position="16"/>
    </location>
</feature>
<dbReference type="GO" id="GO:0004222">
    <property type="term" value="F:metalloendopeptidase activity"/>
    <property type="evidence" value="ECO:0007669"/>
    <property type="project" value="InterPro"/>
</dbReference>
<feature type="chain" id="PRO_5025564057" description="Peptidase M48 domain-containing protein" evidence="7">
    <location>
        <begin position="17"/>
        <end position="477"/>
    </location>
</feature>
<comment type="cofactor">
    <cofactor evidence="1">
        <name>Zn(2+)</name>
        <dbReference type="ChEBI" id="CHEBI:29105"/>
    </cofactor>
</comment>
<evidence type="ECO:0000256" key="2">
    <source>
        <dbReference type="ARBA" id="ARBA00022670"/>
    </source>
</evidence>
<evidence type="ECO:0000313" key="10">
    <source>
        <dbReference type="Proteomes" id="UP000501237"/>
    </source>
</evidence>
<proteinExistence type="predicted"/>
<keyword evidence="6" id="KW-0482">Metalloprotease</keyword>
<dbReference type="GeneID" id="57400439"/>
<protein>
    <recommendedName>
        <fullName evidence="8">Peptidase M48 domain-containing protein</fullName>
    </recommendedName>
</protein>
<dbReference type="GO" id="GO:0016020">
    <property type="term" value="C:membrane"/>
    <property type="evidence" value="ECO:0007669"/>
    <property type="project" value="TreeGrafter"/>
</dbReference>
<dbReference type="InterPro" id="IPR051156">
    <property type="entry name" value="Mito/Outer_Membr_Metalloprot"/>
</dbReference>
<keyword evidence="5" id="KW-0862">Zinc</keyword>
<evidence type="ECO:0000256" key="3">
    <source>
        <dbReference type="ARBA" id="ARBA00022723"/>
    </source>
</evidence>